<proteinExistence type="predicted"/>
<evidence type="ECO:0000313" key="3">
    <source>
        <dbReference type="Proteomes" id="UP000266483"/>
    </source>
</evidence>
<evidence type="ECO:0000259" key="1">
    <source>
        <dbReference type="Pfam" id="PF04471"/>
    </source>
</evidence>
<dbReference type="PANTHER" id="PTHR30015">
    <property type="entry name" value="MRR RESTRICTION SYSTEM PROTEIN"/>
    <property type="match status" value="1"/>
</dbReference>
<dbReference type="InterPro" id="IPR052906">
    <property type="entry name" value="Type_IV_Methyl-Rstrct_Enzyme"/>
</dbReference>
<dbReference type="Pfam" id="PF04471">
    <property type="entry name" value="Mrr_cat"/>
    <property type="match status" value="1"/>
</dbReference>
<comment type="caution">
    <text evidence="2">The sequence shown here is derived from an EMBL/GenBank/DDBJ whole genome shotgun (WGS) entry which is preliminary data.</text>
</comment>
<reference evidence="2 3" key="1">
    <citation type="submission" date="2017-08" db="EMBL/GenBank/DDBJ databases">
        <title>Pusillimonas indicus sp. nov., a member of the family Alcaligenaceae isolated from surface seawater.</title>
        <authorList>
            <person name="Li J."/>
        </authorList>
    </citation>
    <scope>NUCLEOTIDE SEQUENCE [LARGE SCALE GENOMIC DNA]</scope>
    <source>
        <strain evidence="2 3">17-4A</strain>
    </source>
</reference>
<dbReference type="PANTHER" id="PTHR30015:SF7">
    <property type="entry name" value="TYPE IV METHYL-DIRECTED RESTRICTION ENZYME ECOKMRR"/>
    <property type="match status" value="1"/>
</dbReference>
<name>A0ABX9MWA6_9BURK</name>
<keyword evidence="3" id="KW-1185">Reference proteome</keyword>
<dbReference type="EMBL" id="NQOU01000002">
    <property type="protein sequence ID" value="RII83249.1"/>
    <property type="molecule type" value="Genomic_DNA"/>
</dbReference>
<organism evidence="2 3">
    <name type="scientific">Neopusillimonas maritima</name>
    <dbReference type="NCBI Taxonomy" id="2026239"/>
    <lineage>
        <taxon>Bacteria</taxon>
        <taxon>Pseudomonadati</taxon>
        <taxon>Pseudomonadota</taxon>
        <taxon>Betaproteobacteria</taxon>
        <taxon>Burkholderiales</taxon>
        <taxon>Alcaligenaceae</taxon>
        <taxon>Neopusillimonas</taxon>
    </lineage>
</organism>
<sequence>MWQLSGNVDFNCTKCGTPNFVPSSWFDLEPISGTERGMGPETYYFGELEVDCDNCESNISIELHVVEYPQGVLNNLSMNATGATITQVAEVEFVDESPIWLPPAKQIYVPESRLITDISEIQNTIPQLINLIQEDSSHIYRITTREFEEIVAEIFRAQGYKVTLTKRTRDGGKDVIAIHRNVLGLETCYFIECKRHALDSKVDVGIVREVYGVHSTRNGPNKSVIATTSTFTPDAIRYVNDEVRSRWDMELKDIQDVLQWIRNYKL</sequence>
<dbReference type="SUPFAM" id="SSF52980">
    <property type="entry name" value="Restriction endonuclease-like"/>
    <property type="match status" value="1"/>
</dbReference>
<dbReference type="Proteomes" id="UP000266483">
    <property type="component" value="Unassembled WGS sequence"/>
</dbReference>
<dbReference type="InterPro" id="IPR011856">
    <property type="entry name" value="tRNA_endonuc-like_dom_sf"/>
</dbReference>
<evidence type="ECO:0000313" key="2">
    <source>
        <dbReference type="EMBL" id="RII83249.1"/>
    </source>
</evidence>
<dbReference type="InterPro" id="IPR007560">
    <property type="entry name" value="Restrct_endonuc_IV_Mrr"/>
</dbReference>
<dbReference type="Gene3D" id="3.40.1350.10">
    <property type="match status" value="1"/>
</dbReference>
<protein>
    <recommendedName>
        <fullName evidence="1">Restriction endonuclease type IV Mrr domain-containing protein</fullName>
    </recommendedName>
</protein>
<dbReference type="InterPro" id="IPR011335">
    <property type="entry name" value="Restrct_endonuc-II-like"/>
</dbReference>
<feature type="domain" description="Restriction endonuclease type IV Mrr" evidence="1">
    <location>
        <begin position="140"/>
        <end position="261"/>
    </location>
</feature>
<gene>
    <name evidence="2" type="ORF">CJO09_06500</name>
</gene>
<accession>A0ABX9MWA6</accession>